<dbReference type="InterPro" id="IPR037401">
    <property type="entry name" value="SnoaL-like"/>
</dbReference>
<dbReference type="AlphaFoldDB" id="A0A2S5KPL1"/>
<dbReference type="SUPFAM" id="SSF54427">
    <property type="entry name" value="NTF2-like"/>
    <property type="match status" value="1"/>
</dbReference>
<sequence>MSLSLPKPIASYFAADTYDGAAIAGCFTIDAVVIDENRTHTGRDAIAAWKSEASKKYDYVAAPISIHDHDDRFIVTARLTGNFPGSPVDLRYAFTLSDDAIARLEIVL</sequence>
<name>A0A2S5KPL1_9PROT</name>
<comment type="caution">
    <text evidence="2">The sequence shown here is derived from an EMBL/GenBank/DDBJ whole genome shotgun (WGS) entry which is preliminary data.</text>
</comment>
<protein>
    <submittedName>
        <fullName evidence="2">Polyketide cyclase</fullName>
    </submittedName>
</protein>
<organism evidence="2 3">
    <name type="scientific">Proteobacteria bacterium 228</name>
    <dbReference type="NCBI Taxonomy" id="2083153"/>
    <lineage>
        <taxon>Bacteria</taxon>
        <taxon>Pseudomonadati</taxon>
        <taxon>Pseudomonadota</taxon>
    </lineage>
</organism>
<reference evidence="2 3" key="1">
    <citation type="submission" date="2018-02" db="EMBL/GenBank/DDBJ databases">
        <title>novel marine gammaproteobacteria from coastal saline agro ecosystem.</title>
        <authorList>
            <person name="Krishnan R."/>
            <person name="Ramesh Kumar N."/>
        </authorList>
    </citation>
    <scope>NUCLEOTIDE SEQUENCE [LARGE SCALE GENOMIC DNA]</scope>
    <source>
        <strain evidence="2 3">228</strain>
    </source>
</reference>
<proteinExistence type="predicted"/>
<gene>
    <name evidence="2" type="ORF">C4K68_13900</name>
</gene>
<evidence type="ECO:0000313" key="2">
    <source>
        <dbReference type="EMBL" id="PPC76751.1"/>
    </source>
</evidence>
<feature type="domain" description="SnoaL-like" evidence="1">
    <location>
        <begin position="14"/>
        <end position="97"/>
    </location>
</feature>
<evidence type="ECO:0000259" key="1">
    <source>
        <dbReference type="Pfam" id="PF12680"/>
    </source>
</evidence>
<evidence type="ECO:0000313" key="3">
    <source>
        <dbReference type="Proteomes" id="UP000238196"/>
    </source>
</evidence>
<dbReference type="OrthoDB" id="8684708at2"/>
<accession>A0A2S5KPL1</accession>
<dbReference type="InterPro" id="IPR032710">
    <property type="entry name" value="NTF2-like_dom_sf"/>
</dbReference>
<dbReference type="Proteomes" id="UP000238196">
    <property type="component" value="Unassembled WGS sequence"/>
</dbReference>
<dbReference type="Gene3D" id="3.10.450.50">
    <property type="match status" value="1"/>
</dbReference>
<dbReference type="EMBL" id="PRLP01000042">
    <property type="protein sequence ID" value="PPC76751.1"/>
    <property type="molecule type" value="Genomic_DNA"/>
</dbReference>
<dbReference type="Pfam" id="PF12680">
    <property type="entry name" value="SnoaL_2"/>
    <property type="match status" value="1"/>
</dbReference>